<comment type="caution">
    <text evidence="3">The sequence shown here is derived from an EMBL/GenBank/DDBJ whole genome shotgun (WGS) entry which is preliminary data.</text>
</comment>
<reference evidence="3 4" key="1">
    <citation type="submission" date="2015-11" db="EMBL/GenBank/DDBJ databases">
        <title>Expanding the genomic diversity of Burkholderia species for the development of highly accurate diagnostics.</title>
        <authorList>
            <person name="Sahl J."/>
            <person name="Keim P."/>
            <person name="Wagner D."/>
        </authorList>
    </citation>
    <scope>NUCLEOTIDE SEQUENCE [LARGE SCALE GENOMIC DNA]</scope>
    <source>
        <strain evidence="3 4">MSMB1137WGS</strain>
    </source>
</reference>
<dbReference type="SUPFAM" id="SSF53955">
    <property type="entry name" value="Lysozyme-like"/>
    <property type="match status" value="1"/>
</dbReference>
<dbReference type="EMBL" id="LPDO01000054">
    <property type="protein sequence ID" value="KVT56543.1"/>
    <property type="molecule type" value="Genomic_DNA"/>
</dbReference>
<dbReference type="Gene3D" id="1.10.530.10">
    <property type="match status" value="1"/>
</dbReference>
<evidence type="ECO:0000259" key="2">
    <source>
        <dbReference type="Pfam" id="PF01464"/>
    </source>
</evidence>
<evidence type="ECO:0000313" key="4">
    <source>
        <dbReference type="Proteomes" id="UP000056732"/>
    </source>
</evidence>
<gene>
    <name evidence="3" type="ORF">WK53_31820</name>
</gene>
<keyword evidence="1" id="KW-0812">Transmembrane</keyword>
<dbReference type="InterPro" id="IPR008258">
    <property type="entry name" value="Transglycosylase_SLT_dom_1"/>
</dbReference>
<name>A0AAW3NKZ9_9BURK</name>
<dbReference type="Proteomes" id="UP000056732">
    <property type="component" value="Unassembled WGS sequence"/>
</dbReference>
<proteinExistence type="predicted"/>
<dbReference type="InterPro" id="IPR023346">
    <property type="entry name" value="Lysozyme-like_dom_sf"/>
</dbReference>
<organism evidence="3 4">
    <name type="scientific">Burkholderia ubonensis</name>
    <dbReference type="NCBI Taxonomy" id="101571"/>
    <lineage>
        <taxon>Bacteria</taxon>
        <taxon>Pseudomonadati</taxon>
        <taxon>Pseudomonadota</taxon>
        <taxon>Betaproteobacteria</taxon>
        <taxon>Burkholderiales</taxon>
        <taxon>Burkholderiaceae</taxon>
        <taxon>Burkholderia</taxon>
        <taxon>Burkholderia cepacia complex</taxon>
    </lineage>
</organism>
<dbReference type="Pfam" id="PF01464">
    <property type="entry name" value="SLT"/>
    <property type="match status" value="1"/>
</dbReference>
<sequence>MTIKTDSKGFLIADGPVDNASMAHGIEAVHSDTSAILSLLRGGAHAASIMKRQRVSTPPRAMNAVVQRATSGVVTSAVRSALVQSRTRDAQGRFIQNAPGELPVITKAVNAMTRKQAADKAAQKRSEATAAAASVKAVEQARDKSGRFVGRGGSRGEGGGGDSALRNTFSRLKDLFPRRSAPDLRDYEKIDPTVEAAKEVSKIVGGPLVPIGKLTKAGASRAFGIGKDPSLPWFRKIFNVLKQSHDDQGEFALTQTRILKEIGNKTGGGRVSAGGGILGGIGSMLTGRSGGLLSSLFSGALSLGKKGLRRIPLLGALFAGGSALASIFGGDDPNKTAEQNRQDRFTGAGSGIGALIGGGIGTLVGGPVGTMIGGVLGDKLGEIVGGWLATVDWSKVGAQISDTWNSAVGTLKDDWKAVTDKLSSITKTIGDTWDALLSGAKAFLKDKFGIDVDALAKKVSDVAKPAVDAAKAGVDAVKDAGKAAVDYAKGRAEKMAQPISTATKSAVSAGQGVLEDLIPGYRHSANFDGVKGGAALSKYGSYTNDEANQIRQLKASGANTSANLKGGMPVDVQAKIVAAATKEGLDPKTMLEFASIESGGNANAISNTGAIGIFQFTGKTASGVGIKNRFDVDQNIAGGMKLAKQNAVVLSRAGLAVTPENLYMMHQLGPGAAKEIIKGAANGKNISDLSANTQKAVALNYGKGSKTAADYLSANATALQSRYDTVVGSGIPVPVVATAAATPATSPTVPVAPVPATPAAPPAQTAQIPVPLNSDKPLEVRVADDRAVGQDLKNRRLAQIATGGLSG</sequence>
<feature type="domain" description="Transglycosylase SLT" evidence="2">
    <location>
        <begin position="578"/>
        <end position="645"/>
    </location>
</feature>
<dbReference type="RefSeq" id="WP_059927821.1">
    <property type="nucleotide sequence ID" value="NZ_LPDO01000054.1"/>
</dbReference>
<accession>A0AAW3NKZ9</accession>
<feature type="transmembrane region" description="Helical" evidence="1">
    <location>
        <begin position="311"/>
        <end position="330"/>
    </location>
</feature>
<evidence type="ECO:0000256" key="1">
    <source>
        <dbReference type="SAM" id="Phobius"/>
    </source>
</evidence>
<keyword evidence="1" id="KW-0472">Membrane</keyword>
<keyword evidence="1" id="KW-1133">Transmembrane helix</keyword>
<evidence type="ECO:0000313" key="3">
    <source>
        <dbReference type="EMBL" id="KVT56543.1"/>
    </source>
</evidence>
<protein>
    <recommendedName>
        <fullName evidence="2">Transglycosylase SLT domain-containing protein</fullName>
    </recommendedName>
</protein>
<dbReference type="AlphaFoldDB" id="A0AAW3NKZ9"/>